<dbReference type="EMBL" id="MF042361">
    <property type="protein sequence ID" value="ARV77157.1"/>
    <property type="molecule type" value="Genomic_DNA"/>
</dbReference>
<name>A0A1Y0T2R4_9CAUD</name>
<evidence type="ECO:0000256" key="1">
    <source>
        <dbReference type="SAM" id="MobiDB-lite"/>
    </source>
</evidence>
<keyword evidence="3" id="KW-1185">Reference proteome</keyword>
<protein>
    <submittedName>
        <fullName evidence="2">Uncharacterized protein</fullName>
    </submittedName>
</protein>
<evidence type="ECO:0000313" key="3">
    <source>
        <dbReference type="Proteomes" id="UP000221845"/>
    </source>
</evidence>
<evidence type="ECO:0000313" key="2">
    <source>
        <dbReference type="EMBL" id="ARV77157.1"/>
    </source>
</evidence>
<feature type="compositionally biased region" description="Basic and acidic residues" evidence="1">
    <location>
        <begin position="209"/>
        <end position="227"/>
    </location>
</feature>
<proteinExistence type="predicted"/>
<feature type="region of interest" description="Disordered" evidence="1">
    <location>
        <begin position="203"/>
        <end position="227"/>
    </location>
</feature>
<reference evidence="2 3" key="1">
    <citation type="submission" date="2017-05" db="EMBL/GenBank/DDBJ databases">
        <authorList>
            <person name="Song R."/>
            <person name="Chenine A.L."/>
            <person name="Ruprecht R.M."/>
        </authorList>
    </citation>
    <scope>NUCLEOTIDE SEQUENCE [LARGE SCALE GENOMIC DNA]</scope>
</reference>
<gene>
    <name evidence="2" type="ORF">SKUL_58</name>
</gene>
<accession>A0A1Y0T2R4</accession>
<organism evidence="2 3">
    <name type="scientific">Pseudomonas phage Skulduggery</name>
    <dbReference type="NCBI Taxonomy" id="2006671"/>
    <lineage>
        <taxon>Viruses</taxon>
        <taxon>Duplodnaviria</taxon>
        <taxon>Heunggongvirae</taxon>
        <taxon>Uroviricota</taxon>
        <taxon>Caudoviricetes</taxon>
        <taxon>Skulduggeryvirus</taxon>
        <taxon>Skulduggeryvirus skulduggery</taxon>
    </lineage>
</organism>
<sequence>MTTLNQPQLQQIGQLAEAAQRLQAVGGSGKVIEGLLEQISAITGKPETIESLKGNPELTRQETAGEPNLATDAGQISNKCDCPGCNEESGFNILIVGTGRPPELGRETLNALIRAIAEIHGLTVHQDETGAATLDAIRDALGYPKPNAEDSGSYQAFLEYRDALQLYSAAVAKQGKVEQELEGARSTGLKYNHEVQRRRHALDDVINGEQHEREARQAADRQAQDRG</sequence>
<dbReference type="Proteomes" id="UP000221845">
    <property type="component" value="Segment"/>
</dbReference>